<reference evidence="2" key="1">
    <citation type="submission" date="2018-06" db="EMBL/GenBank/DDBJ databases">
        <authorList>
            <person name="Zhirakovskaya E."/>
        </authorList>
    </citation>
    <scope>NUCLEOTIDE SEQUENCE</scope>
</reference>
<feature type="transmembrane region" description="Helical" evidence="1">
    <location>
        <begin position="12"/>
        <end position="35"/>
    </location>
</feature>
<organism evidence="2">
    <name type="scientific">hydrothermal vent metagenome</name>
    <dbReference type="NCBI Taxonomy" id="652676"/>
    <lineage>
        <taxon>unclassified sequences</taxon>
        <taxon>metagenomes</taxon>
        <taxon>ecological metagenomes</taxon>
    </lineage>
</organism>
<evidence type="ECO:0000256" key="1">
    <source>
        <dbReference type="SAM" id="Phobius"/>
    </source>
</evidence>
<protein>
    <submittedName>
        <fullName evidence="2">Branched-chain amino acid transport system permease protein LivM (TC 3.A.1.4.1)</fullName>
    </submittedName>
</protein>
<keyword evidence="1" id="KW-1133">Transmembrane helix</keyword>
<name>A0A3B1AVX2_9ZZZZ</name>
<proteinExistence type="predicted"/>
<keyword evidence="1" id="KW-0812">Transmembrane</keyword>
<sequence>MIIETFGGPFGVTSASFPGLSTGIFAAILVGFILFEPYGVYGVWLKIRTYFALFPLYRKDMFKRQKSYLKTERMR</sequence>
<dbReference type="EMBL" id="UOFW01000063">
    <property type="protein sequence ID" value="VAX03833.1"/>
    <property type="molecule type" value="Genomic_DNA"/>
</dbReference>
<accession>A0A3B1AVX2</accession>
<evidence type="ECO:0000313" key="2">
    <source>
        <dbReference type="EMBL" id="VAX03833.1"/>
    </source>
</evidence>
<dbReference type="AlphaFoldDB" id="A0A3B1AVX2"/>
<gene>
    <name evidence="2" type="ORF">MNBD_ALPHA03-1004</name>
</gene>
<keyword evidence="1" id="KW-0472">Membrane</keyword>